<dbReference type="OrthoDB" id="10037886at2759"/>
<name>A0A7M7N0N3_STRPU</name>
<reference evidence="3" key="1">
    <citation type="submission" date="2015-02" db="EMBL/GenBank/DDBJ databases">
        <title>Genome sequencing for Strongylocentrotus purpuratus.</title>
        <authorList>
            <person name="Murali S."/>
            <person name="Liu Y."/>
            <person name="Vee V."/>
            <person name="English A."/>
            <person name="Wang M."/>
            <person name="Skinner E."/>
            <person name="Han Y."/>
            <person name="Muzny D.M."/>
            <person name="Worley K.C."/>
            <person name="Gibbs R.A."/>
        </authorList>
    </citation>
    <scope>NUCLEOTIDE SEQUENCE</scope>
</reference>
<dbReference type="AlphaFoldDB" id="A0A7M7N0N3"/>
<dbReference type="InParanoid" id="A0A7M7N0N3"/>
<sequence length="295" mass="34817">MVMKVEEKLDTVMDQLLHTDHLKEMENAEEEERQWRMHRMEDVTDFDKSQADKGLLAEVTTMSNVAKTRHNVETELLGAFHDLEEVHDEVEHGVDDLFRELKDEFVLSFKRTTHLMKLPGLEEKERRRRIQEIENFVNEGKSDPLKERAMDTKDTMHDELTRTFATVQLAEAEKDETTRADAEVRMGGALEELLHSRNSKMADDACAKERRRRIKEEEMEFRSSSVDPDKERMRDAVKLVQEQMLIKKFHGRKKEPQSKKPTETFSKEECLNDKKLRQMRMKARRQLSIQGDLDM</sequence>
<keyword evidence="3" id="KW-1185">Reference proteome</keyword>
<dbReference type="Proteomes" id="UP000007110">
    <property type="component" value="Unassembled WGS sequence"/>
</dbReference>
<dbReference type="KEGG" id="spu:105439087"/>
<dbReference type="OMA" id="KMADDAC"/>
<reference evidence="2" key="2">
    <citation type="submission" date="2021-01" db="UniProtKB">
        <authorList>
            <consortium name="EnsemblMetazoa"/>
        </authorList>
    </citation>
    <scope>IDENTIFICATION</scope>
</reference>
<dbReference type="EnsemblMetazoa" id="XM_030973570">
    <property type="protein sequence ID" value="XP_030829430"/>
    <property type="gene ID" value="LOC105439087"/>
</dbReference>
<dbReference type="GeneID" id="105439087"/>
<accession>A0A7M7N0N3</accession>
<proteinExistence type="predicted"/>
<evidence type="ECO:0000256" key="1">
    <source>
        <dbReference type="SAM" id="MobiDB-lite"/>
    </source>
</evidence>
<dbReference type="RefSeq" id="XP_030829430.1">
    <property type="nucleotide sequence ID" value="XM_030973570.1"/>
</dbReference>
<protein>
    <submittedName>
        <fullName evidence="2">Uncharacterized protein</fullName>
    </submittedName>
</protein>
<organism evidence="2 3">
    <name type="scientific">Strongylocentrotus purpuratus</name>
    <name type="common">Purple sea urchin</name>
    <dbReference type="NCBI Taxonomy" id="7668"/>
    <lineage>
        <taxon>Eukaryota</taxon>
        <taxon>Metazoa</taxon>
        <taxon>Echinodermata</taxon>
        <taxon>Eleutherozoa</taxon>
        <taxon>Echinozoa</taxon>
        <taxon>Echinoidea</taxon>
        <taxon>Euechinoidea</taxon>
        <taxon>Echinacea</taxon>
        <taxon>Camarodonta</taxon>
        <taxon>Echinidea</taxon>
        <taxon>Strongylocentrotidae</taxon>
        <taxon>Strongylocentrotus</taxon>
    </lineage>
</organism>
<evidence type="ECO:0000313" key="2">
    <source>
        <dbReference type="EnsemblMetazoa" id="XP_030829430"/>
    </source>
</evidence>
<feature type="compositionally biased region" description="Basic and acidic residues" evidence="1">
    <location>
        <begin position="254"/>
        <end position="274"/>
    </location>
</feature>
<evidence type="ECO:0000313" key="3">
    <source>
        <dbReference type="Proteomes" id="UP000007110"/>
    </source>
</evidence>
<feature type="region of interest" description="Disordered" evidence="1">
    <location>
        <begin position="249"/>
        <end position="274"/>
    </location>
</feature>